<dbReference type="EMBL" id="VOIH02000007">
    <property type="protein sequence ID" value="KAF3442925.1"/>
    <property type="molecule type" value="Genomic_DNA"/>
</dbReference>
<dbReference type="OrthoDB" id="2016966at2759"/>
<evidence type="ECO:0000313" key="2">
    <source>
        <dbReference type="EMBL" id="KAF3442925.1"/>
    </source>
</evidence>
<protein>
    <submittedName>
        <fullName evidence="2">Uncharacterized protein</fullName>
    </submittedName>
</protein>
<dbReference type="PANTHER" id="PTHR34952:SF2">
    <property type="entry name" value="OS05G0113500 PROTEIN"/>
    <property type="match status" value="1"/>
</dbReference>
<comment type="caution">
    <text evidence="2">The sequence shown here is derived from an EMBL/GenBank/DDBJ whole genome shotgun (WGS) entry which is preliminary data.</text>
</comment>
<reference evidence="2" key="1">
    <citation type="submission" date="2020-03" db="EMBL/GenBank/DDBJ databases">
        <title>A high-quality chromosome-level genome assembly of a woody plant with both climbing and erect habits, Rhamnella rubrinervis.</title>
        <authorList>
            <person name="Lu Z."/>
            <person name="Yang Y."/>
            <person name="Zhu X."/>
            <person name="Sun Y."/>
        </authorList>
    </citation>
    <scope>NUCLEOTIDE SEQUENCE</scope>
    <source>
        <strain evidence="2">BYM</strain>
        <tissue evidence="2">Leaf</tissue>
    </source>
</reference>
<evidence type="ECO:0000313" key="3">
    <source>
        <dbReference type="Proteomes" id="UP000796880"/>
    </source>
</evidence>
<dbReference type="AlphaFoldDB" id="A0A8K0MDQ9"/>
<sequence>MEISSGLGESELQSVDSFEGFQSSVNQKQCPDDTEHDNLISELENSLAETLYIEEVEETEQAKIRKMDERNECGRPKMDMEKPSQKVLIKCASFPFPNKLQISDASSTEEPGKAFKGGSEQDPHNAYTRSVSLPNPSKLVSAMKGSREKRGASPKKLTVSWAPDVYDPTPTSVSHSVKGKKQQKHKNNRKNWKKDGKKGQKGNTSRGKDKKQIRKAASGSCSSSDRCYKPLDCCGRLEEANDGYHDMAVGSPDPQSYCGSSFLKKSLTEMHYPVAEAL</sequence>
<feature type="compositionally biased region" description="Basic and acidic residues" evidence="1">
    <location>
        <begin position="30"/>
        <end position="39"/>
    </location>
</feature>
<evidence type="ECO:0000256" key="1">
    <source>
        <dbReference type="SAM" id="MobiDB-lite"/>
    </source>
</evidence>
<dbReference type="PANTHER" id="PTHR34952">
    <property type="entry name" value="OS05G0113500 PROTEIN"/>
    <property type="match status" value="1"/>
</dbReference>
<feature type="region of interest" description="Disordered" evidence="1">
    <location>
        <begin position="102"/>
        <end position="226"/>
    </location>
</feature>
<feature type="compositionally biased region" description="Basic residues" evidence="1">
    <location>
        <begin position="177"/>
        <end position="192"/>
    </location>
</feature>
<name>A0A8K0MDQ9_9ROSA</name>
<dbReference type="Proteomes" id="UP000796880">
    <property type="component" value="Unassembled WGS sequence"/>
</dbReference>
<gene>
    <name evidence="2" type="ORF">FNV43_RR16843</name>
</gene>
<accession>A0A8K0MDQ9</accession>
<feature type="compositionally biased region" description="Polar residues" evidence="1">
    <location>
        <begin position="11"/>
        <end position="29"/>
    </location>
</feature>
<keyword evidence="3" id="KW-1185">Reference proteome</keyword>
<organism evidence="2 3">
    <name type="scientific">Rhamnella rubrinervis</name>
    <dbReference type="NCBI Taxonomy" id="2594499"/>
    <lineage>
        <taxon>Eukaryota</taxon>
        <taxon>Viridiplantae</taxon>
        <taxon>Streptophyta</taxon>
        <taxon>Embryophyta</taxon>
        <taxon>Tracheophyta</taxon>
        <taxon>Spermatophyta</taxon>
        <taxon>Magnoliopsida</taxon>
        <taxon>eudicotyledons</taxon>
        <taxon>Gunneridae</taxon>
        <taxon>Pentapetalae</taxon>
        <taxon>rosids</taxon>
        <taxon>fabids</taxon>
        <taxon>Rosales</taxon>
        <taxon>Rhamnaceae</taxon>
        <taxon>rhamnoid group</taxon>
        <taxon>Rhamneae</taxon>
        <taxon>Rhamnella</taxon>
    </lineage>
</organism>
<proteinExistence type="predicted"/>
<feature type="region of interest" description="Disordered" evidence="1">
    <location>
        <begin position="63"/>
        <end position="84"/>
    </location>
</feature>
<feature type="region of interest" description="Disordered" evidence="1">
    <location>
        <begin position="1"/>
        <end position="39"/>
    </location>
</feature>